<feature type="non-terminal residue" evidence="2">
    <location>
        <position position="1"/>
    </location>
</feature>
<evidence type="ECO:0000256" key="1">
    <source>
        <dbReference type="SAM" id="Phobius"/>
    </source>
</evidence>
<proteinExistence type="predicted"/>
<accession>A0AAD7ZUC7</accession>
<evidence type="ECO:0000313" key="3">
    <source>
        <dbReference type="Proteomes" id="UP001233999"/>
    </source>
</evidence>
<name>A0AAD7ZUC7_DIPPU</name>
<gene>
    <name evidence="2" type="ORF">L9F63_019799</name>
</gene>
<keyword evidence="1" id="KW-0472">Membrane</keyword>
<keyword evidence="1" id="KW-1133">Transmembrane helix</keyword>
<keyword evidence="3" id="KW-1185">Reference proteome</keyword>
<protein>
    <submittedName>
        <fullName evidence="2">Uncharacterized protein</fullName>
    </submittedName>
</protein>
<organism evidence="2 3">
    <name type="scientific">Diploptera punctata</name>
    <name type="common">Pacific beetle cockroach</name>
    <dbReference type="NCBI Taxonomy" id="6984"/>
    <lineage>
        <taxon>Eukaryota</taxon>
        <taxon>Metazoa</taxon>
        <taxon>Ecdysozoa</taxon>
        <taxon>Arthropoda</taxon>
        <taxon>Hexapoda</taxon>
        <taxon>Insecta</taxon>
        <taxon>Pterygota</taxon>
        <taxon>Neoptera</taxon>
        <taxon>Polyneoptera</taxon>
        <taxon>Dictyoptera</taxon>
        <taxon>Blattodea</taxon>
        <taxon>Blaberoidea</taxon>
        <taxon>Blaberidae</taxon>
        <taxon>Diplopterinae</taxon>
        <taxon>Diploptera</taxon>
    </lineage>
</organism>
<dbReference type="AlphaFoldDB" id="A0AAD7ZUC7"/>
<dbReference type="Proteomes" id="UP001233999">
    <property type="component" value="Unassembled WGS sequence"/>
</dbReference>
<comment type="caution">
    <text evidence="2">The sequence shown here is derived from an EMBL/GenBank/DDBJ whole genome shotgun (WGS) entry which is preliminary data.</text>
</comment>
<reference evidence="2" key="1">
    <citation type="journal article" date="2023" name="IScience">
        <title>Live-bearing cockroach genome reveals convergent evolutionary mechanisms linked to viviparity in insects and beyond.</title>
        <authorList>
            <person name="Fouks B."/>
            <person name="Harrison M.C."/>
            <person name="Mikhailova A.A."/>
            <person name="Marchal E."/>
            <person name="English S."/>
            <person name="Carruthers M."/>
            <person name="Jennings E.C."/>
            <person name="Chiamaka E.L."/>
            <person name="Frigard R.A."/>
            <person name="Pippel M."/>
            <person name="Attardo G.M."/>
            <person name="Benoit J.B."/>
            <person name="Bornberg-Bauer E."/>
            <person name="Tobe S.S."/>
        </authorList>
    </citation>
    <scope>NUCLEOTIDE SEQUENCE</scope>
    <source>
        <strain evidence="2">Stay&amp;Tobe</strain>
    </source>
</reference>
<reference evidence="2" key="2">
    <citation type="submission" date="2023-05" db="EMBL/GenBank/DDBJ databases">
        <authorList>
            <person name="Fouks B."/>
        </authorList>
    </citation>
    <scope>NUCLEOTIDE SEQUENCE</scope>
    <source>
        <strain evidence="2">Stay&amp;Tobe</strain>
        <tissue evidence="2">Testes</tissue>
    </source>
</reference>
<feature type="transmembrane region" description="Helical" evidence="1">
    <location>
        <begin position="75"/>
        <end position="97"/>
    </location>
</feature>
<dbReference type="EMBL" id="JASPKZ010006857">
    <property type="protein sequence ID" value="KAJ9586606.1"/>
    <property type="molecule type" value="Genomic_DNA"/>
</dbReference>
<feature type="non-terminal residue" evidence="2">
    <location>
        <position position="112"/>
    </location>
</feature>
<keyword evidence="1" id="KW-0812">Transmembrane</keyword>
<sequence length="112" mass="13432">NIKTKHIKHLLKSAGIAILSNDKILKVLKFRERKQTFKIFNFVHYSKFLGPFELLPLQGDRVRSRRRSPFVKKIANIYMINFKFLIGEIWVEIFYYYGSSFLLVYLNYNHSL</sequence>
<evidence type="ECO:0000313" key="2">
    <source>
        <dbReference type="EMBL" id="KAJ9586606.1"/>
    </source>
</evidence>